<keyword evidence="4" id="KW-1185">Reference proteome</keyword>
<dbReference type="Proteomes" id="UP001238179">
    <property type="component" value="Chromosome"/>
</dbReference>
<dbReference type="EMBL" id="AP027080">
    <property type="protein sequence ID" value="BDU71845.1"/>
    <property type="molecule type" value="Genomic_DNA"/>
</dbReference>
<name>A0AA48GLU3_9BACT</name>
<accession>A0AA48GLU3</accession>
<dbReference type="Gene3D" id="2.60.120.10">
    <property type="entry name" value="Jelly Rolls"/>
    <property type="match status" value="1"/>
</dbReference>
<evidence type="ECO:0000259" key="1">
    <source>
        <dbReference type="Pfam" id="PF12973"/>
    </source>
</evidence>
<feature type="domain" description="ChrR-like cupin" evidence="1">
    <location>
        <begin position="140"/>
        <end position="229"/>
    </location>
</feature>
<gene>
    <name evidence="3" type="ORF">METEAL_10190</name>
</gene>
<evidence type="ECO:0000313" key="4">
    <source>
        <dbReference type="Proteomes" id="UP001238179"/>
    </source>
</evidence>
<dbReference type="InterPro" id="IPR027383">
    <property type="entry name" value="Znf_put"/>
</dbReference>
<dbReference type="Pfam" id="PF12973">
    <property type="entry name" value="Cupin_7"/>
    <property type="match status" value="1"/>
</dbReference>
<dbReference type="InterPro" id="IPR041916">
    <property type="entry name" value="Anti_sigma_zinc_sf"/>
</dbReference>
<proteinExistence type="predicted"/>
<feature type="domain" description="Putative zinc-finger" evidence="2">
    <location>
        <begin position="7"/>
        <end position="41"/>
    </location>
</feature>
<dbReference type="AlphaFoldDB" id="A0AA48GLU3"/>
<organism evidence="3 4">
    <name type="scientific">Mesoterricola silvestris</name>
    <dbReference type="NCBI Taxonomy" id="2927979"/>
    <lineage>
        <taxon>Bacteria</taxon>
        <taxon>Pseudomonadati</taxon>
        <taxon>Acidobacteriota</taxon>
        <taxon>Holophagae</taxon>
        <taxon>Holophagales</taxon>
        <taxon>Holophagaceae</taxon>
        <taxon>Mesoterricola</taxon>
    </lineage>
</organism>
<dbReference type="RefSeq" id="WP_316414746.1">
    <property type="nucleotide sequence ID" value="NZ_AP027080.1"/>
</dbReference>
<dbReference type="InterPro" id="IPR011051">
    <property type="entry name" value="RmlC_Cupin_sf"/>
</dbReference>
<sequence>MTLFLTCEASNALLSDFVDGTLSLWQTFLVRLHLLFCPSCRAILATLRALPALVDGLEPPAPEAAEAALDGALAALGSARPRGWPATPVPAEARDLLEAGPDLPLAILAEAHHTVASARGPQPGPYHLPPDILHRLPPEDQWRWVDGAQGRRRAELLKDPQRDLSLVLAYSPTGARAEAHRHLGSESILVLAGRMDDQGQSLAVGDWVHHAPGSVHAPEIRDEDCWCLIREEGGTEATGPLGWFRS</sequence>
<evidence type="ECO:0008006" key="5">
    <source>
        <dbReference type="Google" id="ProtNLM"/>
    </source>
</evidence>
<protein>
    <recommendedName>
        <fullName evidence="5">ChrR-like cupin domain-containing protein</fullName>
    </recommendedName>
</protein>
<evidence type="ECO:0000313" key="3">
    <source>
        <dbReference type="EMBL" id="BDU71845.1"/>
    </source>
</evidence>
<dbReference type="Gene3D" id="1.10.10.1320">
    <property type="entry name" value="Anti-sigma factor, zinc-finger domain"/>
    <property type="match status" value="1"/>
</dbReference>
<dbReference type="InterPro" id="IPR014710">
    <property type="entry name" value="RmlC-like_jellyroll"/>
</dbReference>
<dbReference type="KEGG" id="msil:METEAL_10190"/>
<dbReference type="Pfam" id="PF13490">
    <property type="entry name" value="zf-HC2"/>
    <property type="match status" value="1"/>
</dbReference>
<dbReference type="InterPro" id="IPR025979">
    <property type="entry name" value="ChrR-like_cupin_dom"/>
</dbReference>
<reference evidence="4" key="1">
    <citation type="journal article" date="2023" name="Int. J. Syst. Evol. Microbiol.">
        <title>Mesoterricola silvestris gen. nov., sp. nov., Mesoterricola sediminis sp. nov., Geothrix oryzae sp. nov., Geothrix edaphica sp. nov., Geothrix rubra sp. nov., and Geothrix limicola sp. nov., six novel members of Acidobacteriota isolated from soils.</title>
        <authorList>
            <person name="Itoh H."/>
            <person name="Sugisawa Y."/>
            <person name="Mise K."/>
            <person name="Xu Z."/>
            <person name="Kuniyasu M."/>
            <person name="Ushijima N."/>
            <person name="Kawano K."/>
            <person name="Kobayashi E."/>
            <person name="Shiratori Y."/>
            <person name="Masuda Y."/>
            <person name="Senoo K."/>
        </authorList>
    </citation>
    <scope>NUCLEOTIDE SEQUENCE [LARGE SCALE GENOMIC DNA]</scope>
    <source>
        <strain evidence="4">W79</strain>
    </source>
</reference>
<dbReference type="SUPFAM" id="SSF51182">
    <property type="entry name" value="RmlC-like cupins"/>
    <property type="match status" value="1"/>
</dbReference>
<evidence type="ECO:0000259" key="2">
    <source>
        <dbReference type="Pfam" id="PF13490"/>
    </source>
</evidence>